<comment type="caution">
    <text evidence="1">The sequence shown here is derived from an EMBL/GenBank/DDBJ whole genome shotgun (WGS) entry which is preliminary data.</text>
</comment>
<dbReference type="EMBL" id="BMVO01000028">
    <property type="protein sequence ID" value="GHB26577.1"/>
    <property type="molecule type" value="Genomic_DNA"/>
</dbReference>
<keyword evidence="2" id="KW-1185">Reference proteome</keyword>
<gene>
    <name evidence="1" type="ORF">GCM10010346_57700</name>
</gene>
<organism evidence="1 2">
    <name type="scientific">Streptomyces chryseus</name>
    <dbReference type="NCBI Taxonomy" id="68186"/>
    <lineage>
        <taxon>Bacteria</taxon>
        <taxon>Bacillati</taxon>
        <taxon>Actinomycetota</taxon>
        <taxon>Actinomycetes</taxon>
        <taxon>Kitasatosporales</taxon>
        <taxon>Streptomycetaceae</taxon>
        <taxon>Streptomyces</taxon>
    </lineage>
</organism>
<dbReference type="RefSeq" id="WP_373303766.1">
    <property type="nucleotide sequence ID" value="NZ_BMVO01000028.1"/>
</dbReference>
<protein>
    <submittedName>
        <fullName evidence="1">Uncharacterized protein</fullName>
    </submittedName>
</protein>
<name>A0ABQ3E4V9_9ACTN</name>
<dbReference type="Proteomes" id="UP000599437">
    <property type="component" value="Unassembled WGS sequence"/>
</dbReference>
<evidence type="ECO:0000313" key="1">
    <source>
        <dbReference type="EMBL" id="GHB26577.1"/>
    </source>
</evidence>
<sequence length="113" mass="12080">MASTEEIDDCRYAITDLLDDLAGSTDQSERLFIATELVRGTGELAFTISGSWGGGGSGWHAALRQRHRGSARLRLGLREVLDGRIEPLVAVVDEVVAQVGGRLWAATSAVETP</sequence>
<evidence type="ECO:0000313" key="2">
    <source>
        <dbReference type="Proteomes" id="UP000599437"/>
    </source>
</evidence>
<accession>A0ABQ3E4V9</accession>
<proteinExistence type="predicted"/>
<reference evidence="2" key="1">
    <citation type="journal article" date="2019" name="Int. J. Syst. Evol. Microbiol.">
        <title>The Global Catalogue of Microorganisms (GCM) 10K type strain sequencing project: providing services to taxonomists for standard genome sequencing and annotation.</title>
        <authorList>
            <consortium name="The Broad Institute Genomics Platform"/>
            <consortium name="The Broad Institute Genome Sequencing Center for Infectious Disease"/>
            <person name="Wu L."/>
            <person name="Ma J."/>
        </authorList>
    </citation>
    <scope>NUCLEOTIDE SEQUENCE [LARGE SCALE GENOMIC DNA]</scope>
    <source>
        <strain evidence="2">JCM 4737</strain>
    </source>
</reference>